<reference evidence="10 11" key="1">
    <citation type="submission" date="2020-08" db="EMBL/GenBank/DDBJ databases">
        <title>Sequencing the genomes of 1000 actinobacteria strains.</title>
        <authorList>
            <person name="Klenk H.-P."/>
        </authorList>
    </citation>
    <scope>NUCLEOTIDE SEQUENCE [LARGE SCALE GENOMIC DNA]</scope>
    <source>
        <strain evidence="10 11">DSM 45823</strain>
    </source>
</reference>
<proteinExistence type="predicted"/>
<dbReference type="InterPro" id="IPR011009">
    <property type="entry name" value="Kinase-like_dom_sf"/>
</dbReference>
<dbReference type="FunFam" id="1.10.510.10:FF:000021">
    <property type="entry name" value="Serine/threonine protein kinase"/>
    <property type="match status" value="1"/>
</dbReference>
<evidence type="ECO:0000256" key="2">
    <source>
        <dbReference type="ARBA" id="ARBA00022527"/>
    </source>
</evidence>
<evidence type="ECO:0000256" key="8">
    <source>
        <dbReference type="SAM" id="Phobius"/>
    </source>
</evidence>
<dbReference type="PANTHER" id="PTHR43289:SF6">
    <property type="entry name" value="SERINE_THREONINE-PROTEIN KINASE NEKL-3"/>
    <property type="match status" value="1"/>
</dbReference>
<protein>
    <recommendedName>
        <fullName evidence="1">non-specific serine/threonine protein kinase</fullName>
        <ecNumber evidence="1">2.7.11.1</ecNumber>
    </recommendedName>
</protein>
<dbReference type="GO" id="GO:0005524">
    <property type="term" value="F:ATP binding"/>
    <property type="evidence" value="ECO:0007669"/>
    <property type="project" value="UniProtKB-UniRule"/>
</dbReference>
<dbReference type="Gene3D" id="3.30.200.20">
    <property type="entry name" value="Phosphorylase Kinase, domain 1"/>
    <property type="match status" value="1"/>
</dbReference>
<evidence type="ECO:0000256" key="6">
    <source>
        <dbReference type="ARBA" id="ARBA00022840"/>
    </source>
</evidence>
<dbReference type="CDD" id="cd14014">
    <property type="entry name" value="STKc_PknB_like"/>
    <property type="match status" value="1"/>
</dbReference>
<comment type="caution">
    <text evidence="10">The sequence shown here is derived from an EMBL/GenBank/DDBJ whole genome shotgun (WGS) entry which is preliminary data.</text>
</comment>
<dbReference type="Pfam" id="PF00069">
    <property type="entry name" value="Pkinase"/>
    <property type="match status" value="1"/>
</dbReference>
<name>A0A7W3MX22_9ACTN</name>
<keyword evidence="6 7" id="KW-0067">ATP-binding</keyword>
<dbReference type="AlphaFoldDB" id="A0A7W3MX22"/>
<dbReference type="GO" id="GO:0004674">
    <property type="term" value="F:protein serine/threonine kinase activity"/>
    <property type="evidence" value="ECO:0007669"/>
    <property type="project" value="UniProtKB-KW"/>
</dbReference>
<dbReference type="EMBL" id="JACJII010000001">
    <property type="protein sequence ID" value="MBA9003424.1"/>
    <property type="molecule type" value="Genomic_DNA"/>
</dbReference>
<evidence type="ECO:0000256" key="4">
    <source>
        <dbReference type="ARBA" id="ARBA00022741"/>
    </source>
</evidence>
<keyword evidence="2" id="KW-0723">Serine/threonine-protein kinase</keyword>
<evidence type="ECO:0000313" key="10">
    <source>
        <dbReference type="EMBL" id="MBA9003424.1"/>
    </source>
</evidence>
<dbReference type="SMART" id="SM00220">
    <property type="entry name" value="S_TKc"/>
    <property type="match status" value="1"/>
</dbReference>
<feature type="binding site" evidence="7">
    <location>
        <position position="39"/>
    </location>
    <ligand>
        <name>ATP</name>
        <dbReference type="ChEBI" id="CHEBI:30616"/>
    </ligand>
</feature>
<dbReference type="InterPro" id="IPR000719">
    <property type="entry name" value="Prot_kinase_dom"/>
</dbReference>
<keyword evidence="5" id="KW-0418">Kinase</keyword>
<gene>
    <name evidence="10" type="ORF">HNR21_002306</name>
</gene>
<dbReference type="PROSITE" id="PS50011">
    <property type="entry name" value="PROTEIN_KINASE_DOM"/>
    <property type="match status" value="1"/>
</dbReference>
<evidence type="ECO:0000256" key="5">
    <source>
        <dbReference type="ARBA" id="ARBA00022777"/>
    </source>
</evidence>
<keyword evidence="8" id="KW-1133">Transmembrane helix</keyword>
<feature type="transmembrane region" description="Helical" evidence="8">
    <location>
        <begin position="426"/>
        <end position="445"/>
    </location>
</feature>
<dbReference type="PANTHER" id="PTHR43289">
    <property type="entry name" value="MITOGEN-ACTIVATED PROTEIN KINASE KINASE KINASE 20-RELATED"/>
    <property type="match status" value="1"/>
</dbReference>
<feature type="domain" description="Protein kinase" evidence="9">
    <location>
        <begin position="9"/>
        <end position="276"/>
    </location>
</feature>
<keyword evidence="3" id="KW-0808">Transferase</keyword>
<keyword evidence="8" id="KW-0472">Membrane</keyword>
<dbReference type="EC" id="2.7.11.1" evidence="1"/>
<accession>A0A7W3MX22</accession>
<keyword evidence="4 7" id="KW-0547">Nucleotide-binding</keyword>
<dbReference type="RefSeq" id="WP_182705177.1">
    <property type="nucleotide sequence ID" value="NZ_JACJII010000001.1"/>
</dbReference>
<dbReference type="PROSITE" id="PS00108">
    <property type="entry name" value="PROTEIN_KINASE_ST"/>
    <property type="match status" value="1"/>
</dbReference>
<organism evidence="10 11">
    <name type="scientific">Thermomonospora cellulosilytica</name>
    <dbReference type="NCBI Taxonomy" id="1411118"/>
    <lineage>
        <taxon>Bacteria</taxon>
        <taxon>Bacillati</taxon>
        <taxon>Actinomycetota</taxon>
        <taxon>Actinomycetes</taxon>
        <taxon>Streptosporangiales</taxon>
        <taxon>Thermomonosporaceae</taxon>
        <taxon>Thermomonospora</taxon>
    </lineage>
</organism>
<sequence length="464" mass="49812">MGEVLADRYELIAPLGRGGMGQVWEARDRRLGGRRVAVKLLTDDQMAAHGDSTELLRRFTREASVTAGLQHPGVPAVHDAGPYAGGLYLVMELVEGRSLADLVDAHGPLPVGWAAAIAAQVCAVLAIAHDRGLVHRDIKPQNLMLTRDGTVKVLDFGVATVLEAGPGLTRITHTGAVIGTPAYMAPEQLRGERPGPRTDLYALGCVLYEMLSGGPVFAATTAHAMIAKHLQETPAPLHRTDLNPELHWLVRQLLAKDPAQRPGSAREVYERLLPYVGEATRLGDIDPVGGASSAIHTYARILVRLSGTTASTAAPQNPYAAYSAASTAGHGGAYGGYPQHVPGTMPAGAARPQRSFGRLLRHLLWTLPSALGLGFFNWIGFLYVGLRHQNKGWLASAVVYMLLSVGLLGLIVSIPEETHPLDGVAAGYLFLMWFGGFFHSMVVAVQRLRLLDRDPPPVPYTAYR</sequence>
<dbReference type="SUPFAM" id="SSF56112">
    <property type="entry name" value="Protein kinase-like (PK-like)"/>
    <property type="match status" value="1"/>
</dbReference>
<evidence type="ECO:0000256" key="1">
    <source>
        <dbReference type="ARBA" id="ARBA00012513"/>
    </source>
</evidence>
<dbReference type="InterPro" id="IPR008271">
    <property type="entry name" value="Ser/Thr_kinase_AS"/>
</dbReference>
<evidence type="ECO:0000259" key="9">
    <source>
        <dbReference type="PROSITE" id="PS50011"/>
    </source>
</evidence>
<feature type="transmembrane region" description="Helical" evidence="8">
    <location>
        <begin position="393"/>
        <end position="414"/>
    </location>
</feature>
<evidence type="ECO:0000256" key="7">
    <source>
        <dbReference type="PROSITE-ProRule" id="PRU10141"/>
    </source>
</evidence>
<keyword evidence="8" id="KW-0812">Transmembrane</keyword>
<keyword evidence="11" id="KW-1185">Reference proteome</keyword>
<dbReference type="Proteomes" id="UP000539313">
    <property type="component" value="Unassembled WGS sequence"/>
</dbReference>
<dbReference type="PROSITE" id="PS00107">
    <property type="entry name" value="PROTEIN_KINASE_ATP"/>
    <property type="match status" value="1"/>
</dbReference>
<evidence type="ECO:0000256" key="3">
    <source>
        <dbReference type="ARBA" id="ARBA00022679"/>
    </source>
</evidence>
<dbReference type="Gene3D" id="1.10.510.10">
    <property type="entry name" value="Transferase(Phosphotransferase) domain 1"/>
    <property type="match status" value="1"/>
</dbReference>
<feature type="transmembrane region" description="Helical" evidence="8">
    <location>
        <begin position="363"/>
        <end position="386"/>
    </location>
</feature>
<dbReference type="InterPro" id="IPR017441">
    <property type="entry name" value="Protein_kinase_ATP_BS"/>
</dbReference>
<evidence type="ECO:0000313" key="11">
    <source>
        <dbReference type="Proteomes" id="UP000539313"/>
    </source>
</evidence>